<feature type="region of interest" description="Disordered" evidence="1">
    <location>
        <begin position="175"/>
        <end position="202"/>
    </location>
</feature>
<dbReference type="OrthoDB" id="10482835at2759"/>
<evidence type="ECO:0000313" key="3">
    <source>
        <dbReference type="Proteomes" id="UP000684084"/>
    </source>
</evidence>
<dbReference type="AlphaFoldDB" id="A0A915ZXB9"/>
<protein>
    <submittedName>
        <fullName evidence="2">Uncharacterized protein</fullName>
    </submittedName>
</protein>
<gene>
    <name evidence="2" type="ORF">CHRIB12_LOCUS23278</name>
</gene>
<feature type="compositionally biased region" description="Basic residues" evidence="1">
    <location>
        <begin position="176"/>
        <end position="187"/>
    </location>
</feature>
<name>A0A915ZXB9_9GLOM</name>
<evidence type="ECO:0000313" key="2">
    <source>
        <dbReference type="EMBL" id="CAB5394333.1"/>
    </source>
</evidence>
<reference evidence="2" key="1">
    <citation type="submission" date="2020-05" db="EMBL/GenBank/DDBJ databases">
        <authorList>
            <person name="Rincon C."/>
            <person name="Sanders R I."/>
            <person name="Robbins C."/>
            <person name="Chaturvedi A."/>
        </authorList>
    </citation>
    <scope>NUCLEOTIDE SEQUENCE</scope>
    <source>
        <strain evidence="2">CHB12</strain>
    </source>
</reference>
<dbReference type="VEuPathDB" id="FungiDB:RhiirFUN_019210"/>
<organism evidence="2 3">
    <name type="scientific">Rhizophagus irregularis</name>
    <dbReference type="NCBI Taxonomy" id="588596"/>
    <lineage>
        <taxon>Eukaryota</taxon>
        <taxon>Fungi</taxon>
        <taxon>Fungi incertae sedis</taxon>
        <taxon>Mucoromycota</taxon>
        <taxon>Glomeromycotina</taxon>
        <taxon>Glomeromycetes</taxon>
        <taxon>Glomerales</taxon>
        <taxon>Glomeraceae</taxon>
        <taxon>Rhizophagus</taxon>
    </lineage>
</organism>
<comment type="caution">
    <text evidence="2">The sequence shown here is derived from an EMBL/GenBank/DDBJ whole genome shotgun (WGS) entry which is preliminary data.</text>
</comment>
<dbReference type="Proteomes" id="UP000684084">
    <property type="component" value="Unassembled WGS sequence"/>
</dbReference>
<proteinExistence type="predicted"/>
<dbReference type="EMBL" id="CAGKOT010000088">
    <property type="protein sequence ID" value="CAB5394333.1"/>
    <property type="molecule type" value="Genomic_DNA"/>
</dbReference>
<accession>A0A915ZXB9</accession>
<evidence type="ECO:0000256" key="1">
    <source>
        <dbReference type="SAM" id="MobiDB-lite"/>
    </source>
</evidence>
<sequence length="202" mass="23461">MIRHIFNLVQDAHLEGRTPISKIQDVTEIRFKRKFGWASEERKTQRFVSSGGLPKNENPKIHDRVGFRVPKNGKIPRFDLVGFRRKENQETKIRKIWRASEERKTKKLRFVRSGGLLKNENPKIRSGGLPKNENPKIRLGGLLKNENPKIKIRSGGLLCGKTKIHKIGWSGLPTFGKRRTKIRKSRVSRVSSEERKKPKIRK</sequence>